<evidence type="ECO:0000313" key="1">
    <source>
        <dbReference type="EMBL" id="CUX58548.1"/>
    </source>
</evidence>
<reference evidence="1 2" key="1">
    <citation type="submission" date="2016-01" db="EMBL/GenBank/DDBJ databases">
        <authorList>
            <person name="Oliw E.H."/>
        </authorList>
    </citation>
    <scope>NUCLEOTIDE SEQUENCE [LARGE SCALE GENOMIC DNA]</scope>
    <source>
        <strain evidence="1 2">Kerr 14</strain>
    </source>
</reference>
<dbReference type="Proteomes" id="UP000191897">
    <property type="component" value="Unassembled WGS sequence"/>
</dbReference>
<dbReference type="GeneID" id="97366666"/>
<evidence type="ECO:0008006" key="3">
    <source>
        <dbReference type="Google" id="ProtNLM"/>
    </source>
</evidence>
<dbReference type="EMBL" id="FBWC01000027">
    <property type="protein sequence ID" value="CUX58548.1"/>
    <property type="molecule type" value="Genomic_DNA"/>
</dbReference>
<dbReference type="AlphaFoldDB" id="A0A1S7RWC6"/>
<evidence type="ECO:0000313" key="2">
    <source>
        <dbReference type="Proteomes" id="UP000191897"/>
    </source>
</evidence>
<name>A0A1S7RWC6_AGRTU</name>
<dbReference type="RefSeq" id="WP_060723142.1">
    <property type="nucleotide sequence ID" value="NZ_LT009731.1"/>
</dbReference>
<gene>
    <name evidence="1" type="ORF">AGR4C_Lc50205</name>
</gene>
<accession>A0A1S7RWC6</accession>
<organism evidence="1 2">
    <name type="scientific">Agrobacterium tumefaciens str. Kerr 14</name>
    <dbReference type="NCBI Taxonomy" id="1183424"/>
    <lineage>
        <taxon>Bacteria</taxon>
        <taxon>Pseudomonadati</taxon>
        <taxon>Pseudomonadota</taxon>
        <taxon>Alphaproteobacteria</taxon>
        <taxon>Hyphomicrobiales</taxon>
        <taxon>Rhizobiaceae</taxon>
        <taxon>Rhizobium/Agrobacterium group</taxon>
        <taxon>Agrobacterium</taxon>
        <taxon>Agrobacterium tumefaciens complex</taxon>
    </lineage>
</organism>
<protein>
    <recommendedName>
        <fullName evidence="3">HTH iclR-type domain-containing protein</fullName>
    </recommendedName>
</protein>
<sequence length="84" mass="9367">MTFPHEPYAVAQLAMSQLKSAIYLLLKDAKSVGMKNSEIGRALGIYTGHVEHEGHISRTLLSIMEAEGVVEQNKETKLWSLKKI</sequence>
<proteinExistence type="predicted"/>